<keyword evidence="2" id="KW-1185">Reference proteome</keyword>
<evidence type="ECO:0000313" key="2">
    <source>
        <dbReference type="Proteomes" id="UP000299102"/>
    </source>
</evidence>
<name>A0A4C1WQC6_EUMVA</name>
<dbReference type="Proteomes" id="UP000299102">
    <property type="component" value="Unassembled WGS sequence"/>
</dbReference>
<dbReference type="AlphaFoldDB" id="A0A4C1WQC6"/>
<comment type="caution">
    <text evidence="1">The sequence shown here is derived from an EMBL/GenBank/DDBJ whole genome shotgun (WGS) entry which is preliminary data.</text>
</comment>
<proteinExistence type="predicted"/>
<reference evidence="1 2" key="1">
    <citation type="journal article" date="2019" name="Commun. Biol.">
        <title>The bagworm genome reveals a unique fibroin gene that provides high tensile strength.</title>
        <authorList>
            <person name="Kono N."/>
            <person name="Nakamura H."/>
            <person name="Ohtoshi R."/>
            <person name="Tomita M."/>
            <person name="Numata K."/>
            <person name="Arakawa K."/>
        </authorList>
    </citation>
    <scope>NUCLEOTIDE SEQUENCE [LARGE SCALE GENOMIC DNA]</scope>
</reference>
<dbReference type="EMBL" id="BGZK01000599">
    <property type="protein sequence ID" value="GBP52297.1"/>
    <property type="molecule type" value="Genomic_DNA"/>
</dbReference>
<protein>
    <submittedName>
        <fullName evidence="1">Uncharacterized protein</fullName>
    </submittedName>
</protein>
<organism evidence="1 2">
    <name type="scientific">Eumeta variegata</name>
    <name type="common">Bagworm moth</name>
    <name type="synonym">Eumeta japonica</name>
    <dbReference type="NCBI Taxonomy" id="151549"/>
    <lineage>
        <taxon>Eukaryota</taxon>
        <taxon>Metazoa</taxon>
        <taxon>Ecdysozoa</taxon>
        <taxon>Arthropoda</taxon>
        <taxon>Hexapoda</taxon>
        <taxon>Insecta</taxon>
        <taxon>Pterygota</taxon>
        <taxon>Neoptera</taxon>
        <taxon>Endopterygota</taxon>
        <taxon>Lepidoptera</taxon>
        <taxon>Glossata</taxon>
        <taxon>Ditrysia</taxon>
        <taxon>Tineoidea</taxon>
        <taxon>Psychidae</taxon>
        <taxon>Oiketicinae</taxon>
        <taxon>Eumeta</taxon>
    </lineage>
</organism>
<accession>A0A4C1WQC6</accession>
<evidence type="ECO:0000313" key="1">
    <source>
        <dbReference type="EMBL" id="GBP52297.1"/>
    </source>
</evidence>
<gene>
    <name evidence="1" type="ORF">EVAR_9209_1</name>
</gene>
<sequence>MLVAEALHPRSLLEQYQKIRPSAFCFCRSDVLRRFVIVSDVRECITALLIADHRRLAAARYPLGAVPQNFAVPVVLFEAVRETVQHQ</sequence>